<evidence type="ECO:0000313" key="1">
    <source>
        <dbReference type="EMBL" id="MEL3959372.1"/>
    </source>
</evidence>
<comment type="caution">
    <text evidence="1">The sequence shown here is derived from an EMBL/GenBank/DDBJ whole genome shotgun (WGS) entry which is preliminary data.</text>
</comment>
<keyword evidence="2" id="KW-1185">Reference proteome</keyword>
<name>A0ABU9K4I6_9BACI</name>
<sequence>MTNEKREILEKLAKGDFQRSVLYDLLNGHEIRFSDYMEGTTYYSSYIRSFSNLISRMEKSGLKVEWKPGKLGGFWSSTAKIAN</sequence>
<accession>A0ABU9K4I6</accession>
<organism evidence="1 2">
    <name type="scientific">Caldifermentibacillus hisashii</name>
    <dbReference type="NCBI Taxonomy" id="996558"/>
    <lineage>
        <taxon>Bacteria</taxon>
        <taxon>Bacillati</taxon>
        <taxon>Bacillota</taxon>
        <taxon>Bacilli</taxon>
        <taxon>Bacillales</taxon>
        <taxon>Bacillaceae</taxon>
        <taxon>Caldifermentibacillus</taxon>
    </lineage>
</organism>
<protein>
    <submittedName>
        <fullName evidence="1">Uncharacterized protein</fullName>
    </submittedName>
</protein>
<dbReference type="EMBL" id="JBBYAK010000002">
    <property type="protein sequence ID" value="MEL3959372.1"/>
    <property type="molecule type" value="Genomic_DNA"/>
</dbReference>
<proteinExistence type="predicted"/>
<evidence type="ECO:0000313" key="2">
    <source>
        <dbReference type="Proteomes" id="UP001459714"/>
    </source>
</evidence>
<dbReference type="Proteomes" id="UP001459714">
    <property type="component" value="Unassembled WGS sequence"/>
</dbReference>
<dbReference type="RefSeq" id="WP_342021010.1">
    <property type="nucleotide sequence ID" value="NZ_JBBYAK010000002.1"/>
</dbReference>
<reference evidence="1 2" key="1">
    <citation type="submission" date="2024-03" db="EMBL/GenBank/DDBJ databases">
        <title>Bacilli Hybrid Assemblies.</title>
        <authorList>
            <person name="Kovac J."/>
        </authorList>
    </citation>
    <scope>NUCLEOTIDE SEQUENCE [LARGE SCALE GENOMIC DNA]</scope>
    <source>
        <strain evidence="1 2">FSL M8-0022</strain>
    </source>
</reference>
<gene>
    <name evidence="1" type="ORF">NST17_19655</name>
</gene>